<evidence type="ECO:0000259" key="5">
    <source>
        <dbReference type="Pfam" id="PF17289"/>
    </source>
</evidence>
<dbReference type="InterPro" id="IPR035421">
    <property type="entry name" value="Terminase_6C"/>
</dbReference>
<keyword evidence="2" id="KW-0547">Nucleotide-binding</keyword>
<dbReference type="Pfam" id="PF17289">
    <property type="entry name" value="Terminase_6C"/>
    <property type="match status" value="1"/>
</dbReference>
<gene>
    <name evidence="6" type="ORF">UFOVP134_43</name>
</gene>
<evidence type="ECO:0000256" key="3">
    <source>
        <dbReference type="ARBA" id="ARBA00022840"/>
    </source>
</evidence>
<dbReference type="EMBL" id="LR796258">
    <property type="protein sequence ID" value="CAB4132144.1"/>
    <property type="molecule type" value="Genomic_DNA"/>
</dbReference>
<protein>
    <submittedName>
        <fullName evidence="6">Terminase-like family</fullName>
    </submittedName>
</protein>
<evidence type="ECO:0000313" key="6">
    <source>
        <dbReference type="EMBL" id="CAB4132144.1"/>
    </source>
</evidence>
<evidence type="ECO:0000256" key="2">
    <source>
        <dbReference type="ARBA" id="ARBA00022741"/>
    </source>
</evidence>
<proteinExistence type="predicted"/>
<feature type="domain" description="Terminase large subunit gp17-like C-terminal" evidence="5">
    <location>
        <begin position="302"/>
        <end position="451"/>
    </location>
</feature>
<sequence>MTTLDLDKLTTAELQELHDKFATAAEFQRFNQYRFYTPYPKQLEFLSMGSEKTERLLMAGNQLGKTFTGAYEAAMHATGRYPDWWKGRKWNHATKGWVLGETSLLTRDTPQKYLCGEPGVADALGTGMIPLDAFIDKPSLSRGVTDAYDTVQVRHVSGGTSLIKFKSYEQGRAKLQSDTIDWAWCDEEPPPDIYSEIVTRTTATHGSIFTTFTPLKGMTGTVDLFLGENVASHRGLVNMTIYDAPHIKDPESIIARWPAHEQEARALGIPMLGSGRIFTTPEEAFRIAIDFDIPPYWACMWAIDFGIDHPFAAVLVAWDRDNDILYVLAAVRKSDLLPRDHAALMRDIAPNPPVAWPQDGTTRQTDGQTLAMHYKRHGLNMLPSHATWPNGGYDTEAGIMEMQDRLASGRLLVNSQLTDWFEEYRLYHRKDGKIIKLRDDLLSATRVACMMKRFARNSTYGARQIQRKRGSSIAKGVDFDLTR</sequence>
<keyword evidence="4" id="KW-0231">Viral genome packaging</keyword>
<accession>A0A6J5LC95</accession>
<evidence type="ECO:0000256" key="4">
    <source>
        <dbReference type="ARBA" id="ARBA00023219"/>
    </source>
</evidence>
<dbReference type="Gene3D" id="3.30.420.280">
    <property type="match status" value="1"/>
</dbReference>
<dbReference type="GO" id="GO:0005524">
    <property type="term" value="F:ATP binding"/>
    <property type="evidence" value="ECO:0007669"/>
    <property type="project" value="UniProtKB-KW"/>
</dbReference>
<dbReference type="Gene3D" id="3.40.50.300">
    <property type="entry name" value="P-loop containing nucleotide triphosphate hydrolases"/>
    <property type="match status" value="1"/>
</dbReference>
<reference evidence="6" key="1">
    <citation type="submission" date="2020-04" db="EMBL/GenBank/DDBJ databases">
        <authorList>
            <person name="Chiriac C."/>
            <person name="Salcher M."/>
            <person name="Ghai R."/>
            <person name="Kavagutti S V."/>
        </authorList>
    </citation>
    <scope>NUCLEOTIDE SEQUENCE</scope>
</reference>
<name>A0A6J5LC95_9CAUD</name>
<keyword evidence="1" id="KW-1188">Viral release from host cell</keyword>
<evidence type="ECO:0000256" key="1">
    <source>
        <dbReference type="ARBA" id="ARBA00022612"/>
    </source>
</evidence>
<keyword evidence="3" id="KW-0067">ATP-binding</keyword>
<organism evidence="6">
    <name type="scientific">uncultured Caudovirales phage</name>
    <dbReference type="NCBI Taxonomy" id="2100421"/>
    <lineage>
        <taxon>Viruses</taxon>
        <taxon>Duplodnaviria</taxon>
        <taxon>Heunggongvirae</taxon>
        <taxon>Uroviricota</taxon>
        <taxon>Caudoviricetes</taxon>
        <taxon>Peduoviridae</taxon>
        <taxon>Maltschvirus</taxon>
        <taxon>Maltschvirus maltsch</taxon>
    </lineage>
</organism>
<dbReference type="Pfam" id="PF03237">
    <property type="entry name" value="Terminase_6N"/>
    <property type="match status" value="1"/>
</dbReference>
<dbReference type="InterPro" id="IPR027417">
    <property type="entry name" value="P-loop_NTPase"/>
</dbReference>